<evidence type="ECO:0000256" key="4">
    <source>
        <dbReference type="ARBA" id="ARBA00022827"/>
    </source>
</evidence>
<gene>
    <name evidence="8" type="ORF">HZU44_23575</name>
</gene>
<dbReference type="PANTHER" id="PTHR42784">
    <property type="entry name" value="PYRANOSE 2-OXIDASE"/>
    <property type="match status" value="1"/>
</dbReference>
<dbReference type="InterPro" id="IPR007867">
    <property type="entry name" value="GMC_OxRtase_C"/>
</dbReference>
<keyword evidence="6" id="KW-0472">Membrane</keyword>
<keyword evidence="4" id="KW-0274">FAD</keyword>
<dbReference type="InterPro" id="IPR000172">
    <property type="entry name" value="GMC_OxRdtase_N"/>
</dbReference>
<keyword evidence="3" id="KW-0285">Flavoprotein</keyword>
<dbReference type="AlphaFoldDB" id="A0A7D6CA05"/>
<evidence type="ECO:0000256" key="2">
    <source>
        <dbReference type="ARBA" id="ARBA00010790"/>
    </source>
</evidence>
<keyword evidence="6" id="KW-1133">Transmembrane helix</keyword>
<comment type="similarity">
    <text evidence="2">Belongs to the GMC oxidoreductase family.</text>
</comment>
<dbReference type="InterPro" id="IPR036188">
    <property type="entry name" value="FAD/NAD-bd_sf"/>
</dbReference>
<evidence type="ECO:0000259" key="7">
    <source>
        <dbReference type="PROSITE" id="PS50206"/>
    </source>
</evidence>
<evidence type="ECO:0000256" key="3">
    <source>
        <dbReference type="ARBA" id="ARBA00022630"/>
    </source>
</evidence>
<dbReference type="SUPFAM" id="SSF51905">
    <property type="entry name" value="FAD/NAD(P)-binding domain"/>
    <property type="match status" value="1"/>
</dbReference>
<evidence type="ECO:0000256" key="5">
    <source>
        <dbReference type="ARBA" id="ARBA00023002"/>
    </source>
</evidence>
<dbReference type="GO" id="GO:0016614">
    <property type="term" value="F:oxidoreductase activity, acting on CH-OH group of donors"/>
    <property type="evidence" value="ECO:0007669"/>
    <property type="project" value="InterPro"/>
</dbReference>
<evidence type="ECO:0000313" key="8">
    <source>
        <dbReference type="EMBL" id="QLJ97722.1"/>
    </source>
</evidence>
<dbReference type="InterPro" id="IPR001763">
    <property type="entry name" value="Rhodanese-like_dom"/>
</dbReference>
<keyword evidence="5" id="KW-0560">Oxidoreductase</keyword>
<evidence type="ECO:0000256" key="6">
    <source>
        <dbReference type="SAM" id="Phobius"/>
    </source>
</evidence>
<feature type="domain" description="Rhodanese" evidence="7">
    <location>
        <begin position="26"/>
        <end position="61"/>
    </location>
</feature>
<accession>A0A7D6CA05</accession>
<dbReference type="Pfam" id="PF05199">
    <property type="entry name" value="GMC_oxred_C"/>
    <property type="match status" value="1"/>
</dbReference>
<dbReference type="PROSITE" id="PS00624">
    <property type="entry name" value="GMC_OXRED_2"/>
    <property type="match status" value="1"/>
</dbReference>
<dbReference type="Pfam" id="PF00732">
    <property type="entry name" value="GMC_oxred_N"/>
    <property type="match status" value="1"/>
</dbReference>
<proteinExistence type="inferred from homology"/>
<dbReference type="Gene3D" id="3.50.50.60">
    <property type="entry name" value="FAD/NAD(P)-binding domain"/>
    <property type="match status" value="3"/>
</dbReference>
<dbReference type="InterPro" id="IPR051473">
    <property type="entry name" value="P2Ox-like"/>
</dbReference>
<dbReference type="Pfam" id="PF13450">
    <property type="entry name" value="NAD_binding_8"/>
    <property type="match status" value="1"/>
</dbReference>
<comment type="cofactor">
    <cofactor evidence="1">
        <name>FAD</name>
        <dbReference type="ChEBI" id="CHEBI:57692"/>
    </cofactor>
</comment>
<dbReference type="EMBL" id="CP058905">
    <property type="protein sequence ID" value="QLJ97722.1"/>
    <property type="molecule type" value="Genomic_DNA"/>
</dbReference>
<name>A0A7D6CA05_9ACTN</name>
<organism evidence="8">
    <name type="scientific">Micromonospora carbonacea</name>
    <dbReference type="NCBI Taxonomy" id="47853"/>
    <lineage>
        <taxon>Bacteria</taxon>
        <taxon>Bacillati</taxon>
        <taxon>Actinomycetota</taxon>
        <taxon>Actinomycetes</taxon>
        <taxon>Micromonosporales</taxon>
        <taxon>Micromonosporaceae</taxon>
        <taxon>Micromonospora</taxon>
    </lineage>
</organism>
<sequence length="504" mass="52927">MTRIPLGGARNICVTMSAVVAIVGAGIVGAVAARCLAEAGVDVVLIEGGTGLADEPGTHLRNLPSCRADRAFHFDLVRSCLRPASVRRAEGFAPRPAAPPMPAGNGINPQQPGRSNMVGARLTSVHGGMGVLWNCVSPRLHPLIEQWGGIPAESWDRSYEEAERLLGVGFEATAGSARQDYLMGRLAEVTAPRPAPLAARLRPGEPRTVRWTGPAEVLADIASESARARIRLLDNRAVTGLELASGRVTGARVVDLDTRSTGVVRADSFLVAAGAVRTPALLWASGIGRGAASPLGRYLAEHPLAYAQVVLDPVSLGADRDAAGPDPCVVIPVTASRPFHSLLVCDGYDAQALEGRLDERLILSLYWYAIMDSRFENRVAFGAGGTDALGLPQPTFEYRLSDGDRDRLRAALADLGDVGAFLGPFLPGRSPQMLSPGSSMHLLGTTRMGLPGDAQSVVDDHGQVWGFDNLYLAGTGLLRTAGATNPTLAACALAVRTARRIVGG</sequence>
<dbReference type="GO" id="GO:0050660">
    <property type="term" value="F:flavin adenine dinucleotide binding"/>
    <property type="evidence" value="ECO:0007669"/>
    <property type="project" value="InterPro"/>
</dbReference>
<dbReference type="PROSITE" id="PS50206">
    <property type="entry name" value="RHODANESE_3"/>
    <property type="match status" value="1"/>
</dbReference>
<reference evidence="8" key="1">
    <citation type="submission" date="2020-08" db="EMBL/GenBank/DDBJ databases">
        <title>A bifunctional nitrone conjugated secondary metabolite targeting the ribosome.</title>
        <authorList>
            <person name="Limbrick E.M."/>
            <person name="Graf M."/>
            <person name="Derewacz D.K."/>
            <person name="Nguyen F."/>
            <person name="Spraggins J.M."/>
            <person name="Wieland M."/>
            <person name="Ynigez-Gutierrez A.E."/>
            <person name="Reisman B.J."/>
            <person name="Zinshteyn B."/>
            <person name="McCulloch K."/>
            <person name="Iverson T.M."/>
            <person name="Green R."/>
            <person name="Wilson D.N."/>
            <person name="Bachmann B.O."/>
        </authorList>
    </citation>
    <scope>NUCLEOTIDE SEQUENCE</scope>
    <source>
        <strain evidence="8">Africana</strain>
    </source>
</reference>
<feature type="transmembrane region" description="Helical" evidence="6">
    <location>
        <begin position="12"/>
        <end position="33"/>
    </location>
</feature>
<protein>
    <submittedName>
        <fullName evidence="8">NAD(P)-binding protein</fullName>
    </submittedName>
</protein>
<dbReference type="PANTHER" id="PTHR42784:SF1">
    <property type="entry name" value="PYRANOSE 2-OXIDASE"/>
    <property type="match status" value="1"/>
</dbReference>
<dbReference type="SUPFAM" id="SSF54373">
    <property type="entry name" value="FAD-linked reductases, C-terminal domain"/>
    <property type="match status" value="1"/>
</dbReference>
<keyword evidence="6" id="KW-0812">Transmembrane</keyword>
<evidence type="ECO:0000256" key="1">
    <source>
        <dbReference type="ARBA" id="ARBA00001974"/>
    </source>
</evidence>